<evidence type="ECO:0000313" key="2">
    <source>
        <dbReference type="Proteomes" id="UP001523219"/>
    </source>
</evidence>
<gene>
    <name evidence="1" type="ORF">NGF19_29885</name>
</gene>
<reference evidence="1 2" key="1">
    <citation type="submission" date="2022-05" db="EMBL/GenBank/DDBJ databases">
        <title>Streptomyces sp. nov. RY43-2 isolated from soil of a peat swamp forest.</title>
        <authorList>
            <person name="Kanchanasin P."/>
            <person name="Tanasupawat S."/>
            <person name="Phongsopitanun W."/>
        </authorList>
    </citation>
    <scope>NUCLEOTIDE SEQUENCE [LARGE SCALE GENOMIC DNA]</scope>
    <source>
        <strain evidence="1 2">RY43-2</strain>
    </source>
</reference>
<dbReference type="EMBL" id="JAMWMR010000060">
    <property type="protein sequence ID" value="MCN9244945.1"/>
    <property type="molecule type" value="Genomic_DNA"/>
</dbReference>
<sequence length="201" mass="21742">MLRLPEQPEFHGTPTCDGACGDVGVDEFQHQVPLVGLPGVGGDVFSVHLGSHDVGGPRDGIRLRFPERLLGHDHDEQPEETPALAQRHYVTEQQSEIVTAVDESGPGPLGHTLSEDVADGRVVGTALQRGADAYRVLVAEVATRADHADQRIVDHDGPAQLLREFVDKRLKVRAARAGSLEPCGHALEGEGRVQVWHRFGL</sequence>
<organism evidence="1 2">
    <name type="scientific">Streptomyces macrolidinus</name>
    <dbReference type="NCBI Taxonomy" id="2952607"/>
    <lineage>
        <taxon>Bacteria</taxon>
        <taxon>Bacillati</taxon>
        <taxon>Actinomycetota</taxon>
        <taxon>Actinomycetes</taxon>
        <taxon>Kitasatosporales</taxon>
        <taxon>Streptomycetaceae</taxon>
        <taxon>Streptomyces</taxon>
    </lineage>
</organism>
<protein>
    <submittedName>
        <fullName evidence="1">Uncharacterized protein</fullName>
    </submittedName>
</protein>
<dbReference type="Proteomes" id="UP001523219">
    <property type="component" value="Unassembled WGS sequence"/>
</dbReference>
<proteinExistence type="predicted"/>
<dbReference type="RefSeq" id="WP_252429013.1">
    <property type="nucleotide sequence ID" value="NZ_JAMWMR010000060.1"/>
</dbReference>
<comment type="caution">
    <text evidence="1">The sequence shown here is derived from an EMBL/GenBank/DDBJ whole genome shotgun (WGS) entry which is preliminary data.</text>
</comment>
<name>A0ABT0ZMY7_9ACTN</name>
<evidence type="ECO:0000313" key="1">
    <source>
        <dbReference type="EMBL" id="MCN9244945.1"/>
    </source>
</evidence>
<keyword evidence="2" id="KW-1185">Reference proteome</keyword>
<feature type="non-terminal residue" evidence="1">
    <location>
        <position position="201"/>
    </location>
</feature>
<accession>A0ABT0ZMY7</accession>